<protein>
    <submittedName>
        <fullName evidence="3">Uncharacterized protein</fullName>
    </submittedName>
</protein>
<evidence type="ECO:0000313" key="3">
    <source>
        <dbReference type="EMBL" id="SFH78287.1"/>
    </source>
</evidence>
<sequence length="78" mass="8485">MRKRPTARSGTTTGPTRKREPPPRGAPARPEAAEAVPPVRPEPVEAVPPVRAPNAPDWANPLTEEERRALEAGWGFVE</sequence>
<dbReference type="EMBL" id="CP015367">
    <property type="protein sequence ID" value="APT32785.1"/>
    <property type="molecule type" value="Genomic_DNA"/>
</dbReference>
<reference evidence="2 4" key="1">
    <citation type="submission" date="2016-04" db="EMBL/GenBank/DDBJ databases">
        <title>Complete genome sequencing and analysis of CBMB27, Methylobacterium phyllosphaerae isolated from leaf tissues of rice (Oryza sativa L.).</title>
        <authorList>
            <person name="Lee Y."/>
            <person name="Hwangbo K."/>
            <person name="Chung H."/>
            <person name="Yoo J."/>
            <person name="Kim K.Y."/>
            <person name="Sa T.M."/>
            <person name="Um Y."/>
            <person name="Madhaiyan M."/>
        </authorList>
    </citation>
    <scope>NUCLEOTIDE SEQUENCE [LARGE SCALE GENOMIC DNA]</scope>
    <source>
        <strain evidence="2 4">CBMB27</strain>
    </source>
</reference>
<evidence type="ECO:0000313" key="5">
    <source>
        <dbReference type="Proteomes" id="UP000199140"/>
    </source>
</evidence>
<accession>A0AAE8L9X7</accession>
<dbReference type="Proteomes" id="UP000199140">
    <property type="component" value="Unassembled WGS sequence"/>
</dbReference>
<name>A0AAE8L9X7_9HYPH</name>
<reference evidence="3 5" key="2">
    <citation type="submission" date="2016-10" db="EMBL/GenBank/DDBJ databases">
        <authorList>
            <person name="Varghese N."/>
            <person name="Submissions S."/>
        </authorList>
    </citation>
    <scope>NUCLEOTIDE SEQUENCE [LARGE SCALE GENOMIC DNA]</scope>
    <source>
        <strain evidence="3 5">CBMB27</strain>
    </source>
</reference>
<proteinExistence type="predicted"/>
<dbReference type="Proteomes" id="UP000185487">
    <property type="component" value="Chromosome"/>
</dbReference>
<keyword evidence="4" id="KW-1185">Reference proteome</keyword>
<evidence type="ECO:0000256" key="1">
    <source>
        <dbReference type="SAM" id="MobiDB-lite"/>
    </source>
</evidence>
<evidence type="ECO:0000313" key="2">
    <source>
        <dbReference type="EMBL" id="APT32785.1"/>
    </source>
</evidence>
<feature type="compositionally biased region" description="Low complexity" evidence="1">
    <location>
        <begin position="26"/>
        <end position="37"/>
    </location>
</feature>
<dbReference type="EMBL" id="FOPK01000063">
    <property type="protein sequence ID" value="SFH78287.1"/>
    <property type="molecule type" value="Genomic_DNA"/>
</dbReference>
<gene>
    <name evidence="2" type="ORF">MCBMB27_03494</name>
    <name evidence="3" type="ORF">SAMN05192567_1636</name>
</gene>
<dbReference type="GeneID" id="96605892"/>
<feature type="region of interest" description="Disordered" evidence="1">
    <location>
        <begin position="1"/>
        <end position="63"/>
    </location>
</feature>
<feature type="compositionally biased region" description="Low complexity" evidence="1">
    <location>
        <begin position="44"/>
        <end position="56"/>
    </location>
</feature>
<organism evidence="3 5">
    <name type="scientific">Methylobacterium phyllosphaerae</name>
    <dbReference type="NCBI Taxonomy" id="418223"/>
    <lineage>
        <taxon>Bacteria</taxon>
        <taxon>Pseudomonadati</taxon>
        <taxon>Pseudomonadota</taxon>
        <taxon>Alphaproteobacteria</taxon>
        <taxon>Hyphomicrobiales</taxon>
        <taxon>Methylobacteriaceae</taxon>
        <taxon>Methylobacterium</taxon>
    </lineage>
</organism>
<dbReference type="KEGG" id="mphy:MCBMB27_03494"/>
<dbReference type="AlphaFoldDB" id="A0AAE8L9X7"/>
<dbReference type="RefSeq" id="WP_043354346.1">
    <property type="nucleotide sequence ID" value="NZ_CP015367.1"/>
</dbReference>
<evidence type="ECO:0000313" key="4">
    <source>
        <dbReference type="Proteomes" id="UP000185487"/>
    </source>
</evidence>